<sequence length="613" mass="67104">MKRLERHNGRQLVKVSVLAICLAAVLGCVVRAAADDPQIRAEVNRAQVRVGDVIVLSVQLEGFSKRAGAPNVPKPDGFEIYDSGRSTNISWVNGKLSSSTTHTYQLVARRAGNYTLGPITVDDKGRTYRADPLSLQVVAGSTQPAPATPGGTRETPPPSGQTAEQGLFARVEIDKREAYLDEQVVLRFLLYQRADIRLHEIADFQAPTTEGFWREDLGPQRDYRVEIEGELYQVREISWALFPTKVGELEIGSGSIVCHVPERSRRRGGFSDFFGRGLFSRPVPLRTEPMRVRVKALPDDGRPAGFSGTVGTYRIDAQFDTPEARQGDPLALTVTVRGAGHVQTIAVPEWPEWEGLRVFDSGEAVSVQKQDDRVMGEKTFTQVLIPTRTGSIALDPIRLSFFDPAQKRYRTASTGPLQIEVLPAEASSIGSGSADVLAVGDDILYIQTGLLGNLRPKHGGGLGLSWLIHLVPIGLVVAAAWLRNRRMVLESDPSLARRAQALKTARDRLRRLGEHGPTSSAAADLTDVVENYLSDWLDVEVRGLRRGDLENTLVGAGVSSDLATQVMQLLDWSDSVRFGVGTLESTGERIRGADPLLRSLEEELRKSSLGVRL</sequence>
<feature type="region of interest" description="Disordered" evidence="1">
    <location>
        <begin position="140"/>
        <end position="162"/>
    </location>
</feature>
<feature type="chain" id="PRO_5045140713" evidence="3">
    <location>
        <begin position="35"/>
        <end position="613"/>
    </location>
</feature>
<dbReference type="InterPro" id="IPR025738">
    <property type="entry name" value="BatD"/>
</dbReference>
<organism evidence="4 5">
    <name type="scientific">Eiseniibacteriota bacterium</name>
    <dbReference type="NCBI Taxonomy" id="2212470"/>
    <lineage>
        <taxon>Bacteria</taxon>
        <taxon>Candidatus Eiseniibacteriota</taxon>
    </lineage>
</organism>
<comment type="caution">
    <text evidence="4">The sequence shown here is derived from an EMBL/GenBank/DDBJ whole genome shotgun (WGS) entry which is preliminary data.</text>
</comment>
<keyword evidence="2" id="KW-0812">Transmembrane</keyword>
<dbReference type="PANTHER" id="PTHR40940">
    <property type="entry name" value="PROTEIN BATD-RELATED"/>
    <property type="match status" value="1"/>
</dbReference>
<evidence type="ECO:0000313" key="4">
    <source>
        <dbReference type="EMBL" id="MFC1572749.1"/>
    </source>
</evidence>
<name>A0ABV6YKQ5_UNCEI</name>
<evidence type="ECO:0000256" key="1">
    <source>
        <dbReference type="SAM" id="MobiDB-lite"/>
    </source>
</evidence>
<accession>A0ABV6YKQ5</accession>
<feature type="transmembrane region" description="Helical" evidence="2">
    <location>
        <begin position="463"/>
        <end position="482"/>
    </location>
</feature>
<evidence type="ECO:0000256" key="3">
    <source>
        <dbReference type="SAM" id="SignalP"/>
    </source>
</evidence>
<keyword evidence="3" id="KW-0732">Signal</keyword>
<keyword evidence="5" id="KW-1185">Reference proteome</keyword>
<evidence type="ECO:0000313" key="5">
    <source>
        <dbReference type="Proteomes" id="UP001593833"/>
    </source>
</evidence>
<proteinExistence type="predicted"/>
<feature type="signal peptide" evidence="3">
    <location>
        <begin position="1"/>
        <end position="34"/>
    </location>
</feature>
<dbReference type="EMBL" id="JBHPKH010000036">
    <property type="protein sequence ID" value="MFC1572749.1"/>
    <property type="molecule type" value="Genomic_DNA"/>
</dbReference>
<gene>
    <name evidence="4" type="ORF">ACFL6M_04030</name>
</gene>
<keyword evidence="2" id="KW-0472">Membrane</keyword>
<protein>
    <submittedName>
        <fullName evidence="4">BatD family protein</fullName>
    </submittedName>
</protein>
<dbReference type="PANTHER" id="PTHR40940:SF2">
    <property type="entry name" value="BATD"/>
    <property type="match status" value="1"/>
</dbReference>
<dbReference type="Pfam" id="PF13584">
    <property type="entry name" value="BatD"/>
    <property type="match status" value="2"/>
</dbReference>
<keyword evidence="2" id="KW-1133">Transmembrane helix</keyword>
<dbReference type="Proteomes" id="UP001593833">
    <property type="component" value="Unassembled WGS sequence"/>
</dbReference>
<evidence type="ECO:0000256" key="2">
    <source>
        <dbReference type="SAM" id="Phobius"/>
    </source>
</evidence>
<dbReference type="PROSITE" id="PS51257">
    <property type="entry name" value="PROKAR_LIPOPROTEIN"/>
    <property type="match status" value="1"/>
</dbReference>
<reference evidence="4 5" key="1">
    <citation type="submission" date="2024-09" db="EMBL/GenBank/DDBJ databases">
        <authorList>
            <person name="D'Angelo T."/>
        </authorList>
    </citation>
    <scope>NUCLEOTIDE SEQUENCE [LARGE SCALE GENOMIC DNA]</scope>
    <source>
        <strain evidence="4">SAG AM-320-E07</strain>
    </source>
</reference>